<protein>
    <recommendedName>
        <fullName evidence="4 5">N5-carboxyaminoimidazole ribonucleotide synthase</fullName>
        <shortName evidence="4 5">N5-CAIR synthase</shortName>
        <ecNumber evidence="4 5">6.3.4.18</ecNumber>
    </recommendedName>
    <alternativeName>
        <fullName evidence="4 5">5-(carboxyamino)imidazole ribonucleotide synthetase</fullName>
    </alternativeName>
</protein>
<comment type="pathway">
    <text evidence="4 5">Purine metabolism; IMP biosynthesis via de novo pathway; 5-amino-1-(5-phospho-D-ribosyl)imidazole-4-carboxylate from 5-amino-1-(5-phospho-D-ribosyl)imidazole (N5-CAIR route): step 1/2.</text>
</comment>
<dbReference type="NCBIfam" id="TIGR01161">
    <property type="entry name" value="purK"/>
    <property type="match status" value="1"/>
</dbReference>
<feature type="domain" description="ATP-grasp" evidence="6">
    <location>
        <begin position="108"/>
        <end position="290"/>
    </location>
</feature>
<dbReference type="InterPro" id="IPR054350">
    <property type="entry name" value="PurT/PurK_preATP-grasp"/>
</dbReference>
<evidence type="ECO:0000259" key="6">
    <source>
        <dbReference type="PROSITE" id="PS50975"/>
    </source>
</evidence>
<dbReference type="PANTHER" id="PTHR11609">
    <property type="entry name" value="PURINE BIOSYNTHESIS PROTEIN 6/7, PUR6/7"/>
    <property type="match status" value="1"/>
</dbReference>
<dbReference type="SUPFAM" id="SSF51246">
    <property type="entry name" value="Rudiment single hybrid motif"/>
    <property type="match status" value="1"/>
</dbReference>
<dbReference type="SUPFAM" id="SSF56059">
    <property type="entry name" value="Glutathione synthetase ATP-binding domain-like"/>
    <property type="match status" value="1"/>
</dbReference>
<reference evidence="7 8" key="1">
    <citation type="submission" date="2020-09" db="EMBL/GenBank/DDBJ databases">
        <title>Genome sequences of type strains of Chitinophaga qingshengii and Chitinophaga varians.</title>
        <authorList>
            <person name="Kittiwongwattana C."/>
        </authorList>
    </citation>
    <scope>NUCLEOTIDE SEQUENCE [LARGE SCALE GENOMIC DNA]</scope>
    <source>
        <strain evidence="7 8">JCM 30026</strain>
    </source>
</reference>
<dbReference type="SUPFAM" id="SSF52440">
    <property type="entry name" value="PreATP-grasp domain"/>
    <property type="match status" value="1"/>
</dbReference>
<dbReference type="Gene3D" id="3.30.1490.20">
    <property type="entry name" value="ATP-grasp fold, A domain"/>
    <property type="match status" value="1"/>
</dbReference>
<dbReference type="InterPro" id="IPR011761">
    <property type="entry name" value="ATP-grasp"/>
</dbReference>
<dbReference type="NCBIfam" id="NF004679">
    <property type="entry name" value="PRK06019.1-5"/>
    <property type="match status" value="1"/>
</dbReference>
<dbReference type="GO" id="GO:0034028">
    <property type="term" value="F:5-(carboxyamino)imidazole ribonucleotide synthase activity"/>
    <property type="evidence" value="ECO:0007669"/>
    <property type="project" value="UniProtKB-EC"/>
</dbReference>
<keyword evidence="8" id="KW-1185">Reference proteome</keyword>
<dbReference type="Gene3D" id="3.40.50.20">
    <property type="match status" value="1"/>
</dbReference>
<dbReference type="Pfam" id="PF02222">
    <property type="entry name" value="ATP-grasp"/>
    <property type="match status" value="1"/>
</dbReference>
<keyword evidence="3 4" id="KW-0067">ATP-binding</keyword>
<comment type="function">
    <text evidence="5">Catalyzes the ATP-dependent conversion of 5-aminoimidazole ribonucleotide (AIR) and HCO(3)- to N5-carboxyaminoimidazole ribonucleotide (N5-CAIR).</text>
</comment>
<keyword evidence="1 4" id="KW-0547">Nucleotide-binding</keyword>
<evidence type="ECO:0000256" key="1">
    <source>
        <dbReference type="ARBA" id="ARBA00022741"/>
    </source>
</evidence>
<dbReference type="InterPro" id="IPR011054">
    <property type="entry name" value="Rudment_hybrid_motif"/>
</dbReference>
<feature type="binding site" evidence="4">
    <location>
        <begin position="260"/>
        <end position="261"/>
    </location>
    <ligand>
        <name>ATP</name>
        <dbReference type="ChEBI" id="CHEBI:30616"/>
    </ligand>
</feature>
<keyword evidence="2 4" id="KW-0658">Purine biosynthesis</keyword>
<dbReference type="HAMAP" id="MF_01928">
    <property type="entry name" value="PurK"/>
    <property type="match status" value="1"/>
</dbReference>
<dbReference type="Gene3D" id="3.30.470.20">
    <property type="entry name" value="ATP-grasp fold, B domain"/>
    <property type="match status" value="1"/>
</dbReference>
<keyword evidence="4 5" id="KW-0436">Ligase</keyword>
<gene>
    <name evidence="4 5" type="primary">purK</name>
    <name evidence="7" type="ORF">ICL07_01405</name>
</gene>
<sequence>MLENLKVGILGGGQLGAMIMRQAIDLGLRVSIMDKDAHAPCSHYTADFFCGDPASFEAVMEFGKDLDVITIEKEAVNINALRQLEKQGVKIFPAPDTIEVIQDKFTQKQFLLSHHIPVVPGEAIQGKNDLYRYENKLPVCLKKRRDGYDGYGVMVLKTKEDMAAAFDAPCVVEELVDIKHEISVIVARNEHGAVACYDPVMMVFSEEKFILDYQIAPAQIGEEMSEKATALARKIADALKLVGILAVEMFVTKDNRLLVNELAPRPHNSGHHTIEASITSQYEQLLRAVLGLPLGAPGLRFPSLMMNILESATLSTDKPGKLKRLLDIPGAHLHWYGKEGSRPGRKIGHVTVTDNTIENVIAKAESIRKILN</sequence>
<comment type="caution">
    <text evidence="4">Lacks conserved residue(s) required for the propagation of feature annotation.</text>
</comment>
<feature type="binding site" evidence="4">
    <location>
        <position position="181"/>
    </location>
    <ligand>
        <name>ATP</name>
        <dbReference type="ChEBI" id="CHEBI:30616"/>
    </ligand>
</feature>
<comment type="caution">
    <text evidence="7">The sequence shown here is derived from an EMBL/GenBank/DDBJ whole genome shotgun (WGS) entry which is preliminary data.</text>
</comment>
<comment type="subunit">
    <text evidence="4 5">Homodimer.</text>
</comment>
<dbReference type="InterPro" id="IPR016185">
    <property type="entry name" value="PreATP-grasp_dom_sf"/>
</dbReference>
<feature type="binding site" evidence="4">
    <location>
        <begin position="173"/>
        <end position="176"/>
    </location>
    <ligand>
        <name>ATP</name>
        <dbReference type="ChEBI" id="CHEBI:30616"/>
    </ligand>
</feature>
<dbReference type="InterPro" id="IPR005875">
    <property type="entry name" value="PurK"/>
</dbReference>
<dbReference type="EMBL" id="JACVFC010000001">
    <property type="protein sequence ID" value="MBC9929010.1"/>
    <property type="molecule type" value="Genomic_DNA"/>
</dbReference>
<evidence type="ECO:0000256" key="4">
    <source>
        <dbReference type="HAMAP-Rule" id="MF_01928"/>
    </source>
</evidence>
<evidence type="ECO:0000313" key="7">
    <source>
        <dbReference type="EMBL" id="MBC9929010.1"/>
    </source>
</evidence>
<accession>A0ABR7TGD8</accession>
<feature type="binding site" evidence="4">
    <location>
        <position position="142"/>
    </location>
    <ligand>
        <name>ATP</name>
        <dbReference type="ChEBI" id="CHEBI:30616"/>
    </ligand>
</feature>
<comment type="function">
    <text evidence="4">Catalyzes the ATP-dependent conversion of 5-aminoimidazole ribonucleotide (AIR) and HCO(3)(-) to N5-carboxyaminoimidazole ribonucleotide (N5-CAIR).</text>
</comment>
<dbReference type="PANTHER" id="PTHR11609:SF5">
    <property type="entry name" value="PHOSPHORIBOSYLAMINOIMIDAZOLE CARBOXYLASE"/>
    <property type="match status" value="1"/>
</dbReference>
<evidence type="ECO:0000313" key="8">
    <source>
        <dbReference type="Proteomes" id="UP000659124"/>
    </source>
</evidence>
<comment type="similarity">
    <text evidence="4 5">Belongs to the PurK/PurT family.</text>
</comment>
<proteinExistence type="inferred from homology"/>
<organism evidence="7 8">
    <name type="scientific">Chitinophaga qingshengii</name>
    <dbReference type="NCBI Taxonomy" id="1569794"/>
    <lineage>
        <taxon>Bacteria</taxon>
        <taxon>Pseudomonadati</taxon>
        <taxon>Bacteroidota</taxon>
        <taxon>Chitinophagia</taxon>
        <taxon>Chitinophagales</taxon>
        <taxon>Chitinophagaceae</taxon>
        <taxon>Chitinophaga</taxon>
    </lineage>
</organism>
<evidence type="ECO:0000256" key="5">
    <source>
        <dbReference type="RuleBase" id="RU361200"/>
    </source>
</evidence>
<dbReference type="EC" id="6.3.4.18" evidence="4 5"/>
<dbReference type="Proteomes" id="UP000659124">
    <property type="component" value="Unassembled WGS sequence"/>
</dbReference>
<dbReference type="InterPro" id="IPR003135">
    <property type="entry name" value="ATP-grasp_carboxylate-amine"/>
</dbReference>
<comment type="catalytic activity">
    <reaction evidence="4 5">
        <text>5-amino-1-(5-phospho-beta-D-ribosyl)imidazole + hydrogencarbonate + ATP = 5-carboxyamino-1-(5-phospho-D-ribosyl)imidazole + ADP + phosphate + 2 H(+)</text>
        <dbReference type="Rhea" id="RHEA:19317"/>
        <dbReference type="ChEBI" id="CHEBI:15378"/>
        <dbReference type="ChEBI" id="CHEBI:17544"/>
        <dbReference type="ChEBI" id="CHEBI:30616"/>
        <dbReference type="ChEBI" id="CHEBI:43474"/>
        <dbReference type="ChEBI" id="CHEBI:58730"/>
        <dbReference type="ChEBI" id="CHEBI:137981"/>
        <dbReference type="ChEBI" id="CHEBI:456216"/>
        <dbReference type="EC" id="6.3.4.18"/>
    </reaction>
</comment>
<dbReference type="InterPro" id="IPR040686">
    <property type="entry name" value="PurK_C"/>
</dbReference>
<dbReference type="Pfam" id="PF17769">
    <property type="entry name" value="PurK_C"/>
    <property type="match status" value="1"/>
</dbReference>
<feature type="binding site" evidence="4">
    <location>
        <position position="104"/>
    </location>
    <ligand>
        <name>ATP</name>
        <dbReference type="ChEBI" id="CHEBI:30616"/>
    </ligand>
</feature>
<dbReference type="PROSITE" id="PS50975">
    <property type="entry name" value="ATP_GRASP"/>
    <property type="match status" value="1"/>
</dbReference>
<evidence type="ECO:0000256" key="2">
    <source>
        <dbReference type="ARBA" id="ARBA00022755"/>
    </source>
</evidence>
<evidence type="ECO:0000256" key="3">
    <source>
        <dbReference type="ARBA" id="ARBA00022840"/>
    </source>
</evidence>
<dbReference type="InterPro" id="IPR013815">
    <property type="entry name" value="ATP_grasp_subdomain_1"/>
</dbReference>
<name>A0ABR7TGD8_9BACT</name>
<dbReference type="Pfam" id="PF22660">
    <property type="entry name" value="RS_preATP-grasp-like"/>
    <property type="match status" value="1"/>
</dbReference>
<dbReference type="RefSeq" id="WP_188086163.1">
    <property type="nucleotide sequence ID" value="NZ_JACVFC010000001.1"/>
</dbReference>